<keyword evidence="3" id="KW-1185">Reference proteome</keyword>
<keyword evidence="2" id="KW-0472">Membrane</keyword>
<accession>L5KBJ3</accession>
<feature type="compositionally biased region" description="Basic and acidic residues" evidence="1">
    <location>
        <begin position="103"/>
        <end position="124"/>
    </location>
</feature>
<sequence length="166" mass="18757">MSQLTDQKSSVQSTAQSTSAATIQDYRAKHQRKQGFQTQCMSWDAGALYSSSLEEHRIPTNQQDKKKSNSKCVLEKQEATEAGLGNKMKHFLHWINPKVKGQGHKESILSKDETVEKTMTKNVEKSPPLNKGPVRPAKLEKKTEEEGMTFFDACQCVDNEQHQHPL</sequence>
<feature type="region of interest" description="Disordered" evidence="1">
    <location>
        <begin position="1"/>
        <end position="37"/>
    </location>
</feature>
<evidence type="ECO:0000256" key="1">
    <source>
        <dbReference type="SAM" id="MobiDB-lite"/>
    </source>
</evidence>
<proteinExistence type="predicted"/>
<feature type="region of interest" description="Disordered" evidence="1">
    <location>
        <begin position="54"/>
        <end position="74"/>
    </location>
</feature>
<dbReference type="STRING" id="9402.L5KBJ3"/>
<evidence type="ECO:0000313" key="3">
    <source>
        <dbReference type="Proteomes" id="UP000010552"/>
    </source>
</evidence>
<evidence type="ECO:0000313" key="2">
    <source>
        <dbReference type="EMBL" id="ELK09054.1"/>
    </source>
</evidence>
<name>L5KBJ3_PTEAL</name>
<dbReference type="InParanoid" id="L5KBJ3"/>
<feature type="compositionally biased region" description="Low complexity" evidence="1">
    <location>
        <begin position="7"/>
        <end position="22"/>
    </location>
</feature>
<dbReference type="AlphaFoldDB" id="L5KBJ3"/>
<keyword evidence="2" id="KW-0812">Transmembrane</keyword>
<feature type="region of interest" description="Disordered" evidence="1">
    <location>
        <begin position="102"/>
        <end position="142"/>
    </location>
</feature>
<dbReference type="EMBL" id="KB030846">
    <property type="protein sequence ID" value="ELK09054.1"/>
    <property type="molecule type" value="Genomic_DNA"/>
</dbReference>
<gene>
    <name evidence="2" type="ORF">PAL_GLEAN10008262</name>
</gene>
<protein>
    <submittedName>
        <fullName evidence="2">Transmembrane protein ENSP00000340100 like protein</fullName>
    </submittedName>
</protein>
<reference evidence="3" key="1">
    <citation type="journal article" date="2013" name="Science">
        <title>Comparative analysis of bat genomes provides insight into the evolution of flight and immunity.</title>
        <authorList>
            <person name="Zhang G."/>
            <person name="Cowled C."/>
            <person name="Shi Z."/>
            <person name="Huang Z."/>
            <person name="Bishop-Lilly K.A."/>
            <person name="Fang X."/>
            <person name="Wynne J.W."/>
            <person name="Xiong Z."/>
            <person name="Baker M.L."/>
            <person name="Zhao W."/>
            <person name="Tachedjian M."/>
            <person name="Zhu Y."/>
            <person name="Zhou P."/>
            <person name="Jiang X."/>
            <person name="Ng J."/>
            <person name="Yang L."/>
            <person name="Wu L."/>
            <person name="Xiao J."/>
            <person name="Feng Y."/>
            <person name="Chen Y."/>
            <person name="Sun X."/>
            <person name="Zhang Y."/>
            <person name="Marsh G.A."/>
            <person name="Crameri G."/>
            <person name="Broder C.C."/>
            <person name="Frey K.G."/>
            <person name="Wang L.F."/>
            <person name="Wang J."/>
        </authorList>
    </citation>
    <scope>NUCLEOTIDE SEQUENCE [LARGE SCALE GENOMIC DNA]</scope>
</reference>
<dbReference type="Proteomes" id="UP000010552">
    <property type="component" value="Unassembled WGS sequence"/>
</dbReference>
<organism evidence="2 3">
    <name type="scientific">Pteropus alecto</name>
    <name type="common">Black flying fox</name>
    <dbReference type="NCBI Taxonomy" id="9402"/>
    <lineage>
        <taxon>Eukaryota</taxon>
        <taxon>Metazoa</taxon>
        <taxon>Chordata</taxon>
        <taxon>Craniata</taxon>
        <taxon>Vertebrata</taxon>
        <taxon>Euteleostomi</taxon>
        <taxon>Mammalia</taxon>
        <taxon>Eutheria</taxon>
        <taxon>Laurasiatheria</taxon>
        <taxon>Chiroptera</taxon>
        <taxon>Yinpterochiroptera</taxon>
        <taxon>Pteropodoidea</taxon>
        <taxon>Pteropodidae</taxon>
        <taxon>Pteropodinae</taxon>
        <taxon>Pteropus</taxon>
    </lineage>
</organism>